<keyword evidence="3" id="KW-0804">Transcription</keyword>
<dbReference type="CDD" id="cd00090">
    <property type="entry name" value="HTH_ARSR"/>
    <property type="match status" value="1"/>
</dbReference>
<feature type="domain" description="HTH asnC-type" evidence="4">
    <location>
        <begin position="5"/>
        <end position="68"/>
    </location>
</feature>
<accession>A0A0P8Z3J1</accession>
<dbReference type="Gene3D" id="3.30.70.920">
    <property type="match status" value="1"/>
</dbReference>
<dbReference type="InterPro" id="IPR036388">
    <property type="entry name" value="WH-like_DNA-bd_sf"/>
</dbReference>
<dbReference type="SMART" id="SM00344">
    <property type="entry name" value="HTH_ASNC"/>
    <property type="match status" value="1"/>
</dbReference>
<dbReference type="SUPFAM" id="SSF46785">
    <property type="entry name" value="Winged helix' DNA-binding domain"/>
    <property type="match status" value="1"/>
</dbReference>
<dbReference type="InterPro" id="IPR011991">
    <property type="entry name" value="ArsR-like_HTH"/>
</dbReference>
<dbReference type="PANTHER" id="PTHR30154:SF46">
    <property type="entry name" value="TRANSCRIPTIONAL REGULATORY PROTEIN"/>
    <property type="match status" value="1"/>
</dbReference>
<reference evidence="5 6" key="1">
    <citation type="submission" date="2015-09" db="EMBL/GenBank/DDBJ databases">
        <authorList>
            <person name="Jackson K.R."/>
            <person name="Lunt B.L."/>
            <person name="Fisher J.N.B."/>
            <person name="Gardner A.V."/>
            <person name="Bailey M.E."/>
            <person name="Deus L.M."/>
            <person name="Earl A.S."/>
            <person name="Gibby P.D."/>
            <person name="Hartmann K.A."/>
            <person name="Liu J.E."/>
            <person name="Manci A.M."/>
            <person name="Nielsen D.A."/>
            <person name="Solomon M.B."/>
            <person name="Breakwell D.P."/>
            <person name="Burnett S.H."/>
            <person name="Grose J.H."/>
        </authorList>
    </citation>
    <scope>NUCLEOTIDE SEQUENCE [LARGE SCALE GENOMIC DNA]</scope>
    <source>
        <strain evidence="5 6">S613</strain>
    </source>
</reference>
<keyword evidence="1" id="KW-0805">Transcription regulation</keyword>
<evidence type="ECO:0000259" key="4">
    <source>
        <dbReference type="PROSITE" id="PS50956"/>
    </source>
</evidence>
<keyword evidence="2" id="KW-0238">DNA-binding</keyword>
<dbReference type="Pfam" id="PF01037">
    <property type="entry name" value="AsnC_trans_reg"/>
    <property type="match status" value="1"/>
</dbReference>
<evidence type="ECO:0000313" key="5">
    <source>
        <dbReference type="EMBL" id="KPU59526.1"/>
    </source>
</evidence>
<dbReference type="RefSeq" id="WP_057397947.1">
    <property type="nucleotide sequence ID" value="NZ_LJXB01000076.1"/>
</dbReference>
<dbReference type="OrthoDB" id="166264at2"/>
<dbReference type="PROSITE" id="PS00519">
    <property type="entry name" value="HTH_ASNC_1"/>
    <property type="match status" value="1"/>
</dbReference>
<dbReference type="InterPro" id="IPR019888">
    <property type="entry name" value="Tscrpt_reg_AsnC-like"/>
</dbReference>
<proteinExistence type="predicted"/>
<dbReference type="GO" id="GO:0043565">
    <property type="term" value="F:sequence-specific DNA binding"/>
    <property type="evidence" value="ECO:0007669"/>
    <property type="project" value="InterPro"/>
</dbReference>
<name>A0A0P8Z3J1_PSEFL</name>
<dbReference type="GO" id="GO:0043200">
    <property type="term" value="P:response to amino acid"/>
    <property type="evidence" value="ECO:0007669"/>
    <property type="project" value="TreeGrafter"/>
</dbReference>
<gene>
    <name evidence="5" type="ORF">AN403_3084</name>
</gene>
<dbReference type="Pfam" id="PF13412">
    <property type="entry name" value="HTH_24"/>
    <property type="match status" value="1"/>
</dbReference>
<evidence type="ECO:0000256" key="2">
    <source>
        <dbReference type="ARBA" id="ARBA00023125"/>
    </source>
</evidence>
<dbReference type="GO" id="GO:0005829">
    <property type="term" value="C:cytosol"/>
    <property type="evidence" value="ECO:0007669"/>
    <property type="project" value="TreeGrafter"/>
</dbReference>
<dbReference type="InterPro" id="IPR019885">
    <property type="entry name" value="Tscrpt_reg_HTH_AsnC-type_CS"/>
</dbReference>
<dbReference type="AlphaFoldDB" id="A0A0P8Z3J1"/>
<evidence type="ECO:0000313" key="6">
    <source>
        <dbReference type="Proteomes" id="UP000050349"/>
    </source>
</evidence>
<dbReference type="InterPro" id="IPR036390">
    <property type="entry name" value="WH_DNA-bd_sf"/>
</dbReference>
<dbReference type="EMBL" id="LJXB01000076">
    <property type="protein sequence ID" value="KPU59526.1"/>
    <property type="molecule type" value="Genomic_DNA"/>
</dbReference>
<dbReference type="PROSITE" id="PS50956">
    <property type="entry name" value="HTH_ASNC_2"/>
    <property type="match status" value="1"/>
</dbReference>
<dbReference type="GO" id="GO:0006355">
    <property type="term" value="P:regulation of DNA-templated transcription"/>
    <property type="evidence" value="ECO:0007669"/>
    <property type="project" value="UniProtKB-ARBA"/>
</dbReference>
<dbReference type="PANTHER" id="PTHR30154">
    <property type="entry name" value="LEUCINE-RESPONSIVE REGULATORY PROTEIN"/>
    <property type="match status" value="1"/>
</dbReference>
<dbReference type="PATRIC" id="fig|294.162.peg.2867"/>
<dbReference type="Gene3D" id="1.10.10.10">
    <property type="entry name" value="Winged helix-like DNA-binding domain superfamily/Winged helix DNA-binding domain"/>
    <property type="match status" value="1"/>
</dbReference>
<dbReference type="PRINTS" id="PR00033">
    <property type="entry name" value="HTHASNC"/>
</dbReference>
<evidence type="ECO:0000256" key="1">
    <source>
        <dbReference type="ARBA" id="ARBA00023015"/>
    </source>
</evidence>
<evidence type="ECO:0000256" key="3">
    <source>
        <dbReference type="ARBA" id="ARBA00023163"/>
    </source>
</evidence>
<dbReference type="InterPro" id="IPR000485">
    <property type="entry name" value="AsnC-type_HTH_dom"/>
</dbReference>
<dbReference type="InterPro" id="IPR019887">
    <property type="entry name" value="Tscrpt_reg_AsnC/Lrp_C"/>
</dbReference>
<comment type="caution">
    <text evidence="5">The sequence shown here is derived from an EMBL/GenBank/DDBJ whole genome shotgun (WGS) entry which is preliminary data.</text>
</comment>
<dbReference type="Proteomes" id="UP000050349">
    <property type="component" value="Unassembled WGS sequence"/>
</dbReference>
<protein>
    <submittedName>
        <fullName evidence="5">AsnC-type helix-turn-helix domain protein</fullName>
    </submittedName>
</protein>
<sequence>MRETLDSIDFAVLSELQENGRLTTSELAPRVNLSQSPCWRRLNKLETSGVIRGYHAEIDRAKVDLGFLVFVMITLDYQSAVRVKEFQTEVVKIPEVVMFHSISGLEDYILVVLSKDLDSFSNLLHSKLHQLPGVSRLHTHISLRELKGRIAEVPILMGGETPTRE</sequence>
<organism evidence="5 6">
    <name type="scientific">Pseudomonas fluorescens</name>
    <dbReference type="NCBI Taxonomy" id="294"/>
    <lineage>
        <taxon>Bacteria</taxon>
        <taxon>Pseudomonadati</taxon>
        <taxon>Pseudomonadota</taxon>
        <taxon>Gammaproteobacteria</taxon>
        <taxon>Pseudomonadales</taxon>
        <taxon>Pseudomonadaceae</taxon>
        <taxon>Pseudomonas</taxon>
    </lineage>
</organism>